<proteinExistence type="predicted"/>
<comment type="caution">
    <text evidence="1">The sequence shown here is derived from an EMBL/GenBank/DDBJ whole genome shotgun (WGS) entry which is preliminary data.</text>
</comment>
<dbReference type="AlphaFoldDB" id="A0A9D1VUJ6"/>
<sequence>MEQMMREAVHSRRNPIYAEAYAAMLRSYDFWKLYDHIEHSNMLGIFKRLYWDEDHSADTQVKLSIDLGVAERTLLRYRKQFVRAFLYNVEEVHGEMRSGDAGRVASSGRR</sequence>
<gene>
    <name evidence="1" type="ORF">H9737_05945</name>
</gene>
<dbReference type="Proteomes" id="UP000824249">
    <property type="component" value="Unassembled WGS sequence"/>
</dbReference>
<evidence type="ECO:0000313" key="2">
    <source>
        <dbReference type="Proteomes" id="UP000824249"/>
    </source>
</evidence>
<protein>
    <submittedName>
        <fullName evidence="1">Uncharacterized protein</fullName>
    </submittedName>
</protein>
<reference evidence="1" key="2">
    <citation type="submission" date="2021-04" db="EMBL/GenBank/DDBJ databases">
        <authorList>
            <person name="Gilroy R."/>
        </authorList>
    </citation>
    <scope>NUCLEOTIDE SEQUENCE</scope>
    <source>
        <strain evidence="1">26628</strain>
    </source>
</reference>
<name>A0A9D1VUJ6_9FIRM</name>
<organism evidence="1 2">
    <name type="scientific">Candidatus Borkfalkia faecigallinarum</name>
    <dbReference type="NCBI Taxonomy" id="2838509"/>
    <lineage>
        <taxon>Bacteria</taxon>
        <taxon>Bacillati</taxon>
        <taxon>Bacillota</taxon>
        <taxon>Clostridia</taxon>
        <taxon>Christensenellales</taxon>
        <taxon>Christensenellaceae</taxon>
        <taxon>Candidatus Borkfalkia</taxon>
    </lineage>
</organism>
<reference evidence="1" key="1">
    <citation type="journal article" date="2021" name="PeerJ">
        <title>Extensive microbial diversity within the chicken gut microbiome revealed by metagenomics and culture.</title>
        <authorList>
            <person name="Gilroy R."/>
            <person name="Ravi A."/>
            <person name="Getino M."/>
            <person name="Pursley I."/>
            <person name="Horton D.L."/>
            <person name="Alikhan N.F."/>
            <person name="Baker D."/>
            <person name="Gharbi K."/>
            <person name="Hall N."/>
            <person name="Watson M."/>
            <person name="Adriaenssens E.M."/>
            <person name="Foster-Nyarko E."/>
            <person name="Jarju S."/>
            <person name="Secka A."/>
            <person name="Antonio M."/>
            <person name="Oren A."/>
            <person name="Chaudhuri R.R."/>
            <person name="La Ragione R."/>
            <person name="Hildebrand F."/>
            <person name="Pallen M.J."/>
        </authorList>
    </citation>
    <scope>NUCLEOTIDE SEQUENCE</scope>
    <source>
        <strain evidence="1">26628</strain>
    </source>
</reference>
<dbReference type="EMBL" id="DXFD01000089">
    <property type="protein sequence ID" value="HIX47211.1"/>
    <property type="molecule type" value="Genomic_DNA"/>
</dbReference>
<evidence type="ECO:0000313" key="1">
    <source>
        <dbReference type="EMBL" id="HIX47211.1"/>
    </source>
</evidence>
<accession>A0A9D1VUJ6</accession>